<evidence type="ECO:0000313" key="8">
    <source>
        <dbReference type="Proteomes" id="UP000054858"/>
    </source>
</evidence>
<evidence type="ECO:0000256" key="4">
    <source>
        <dbReference type="HAMAP-Rule" id="MF_01401"/>
    </source>
</evidence>
<dbReference type="InterPro" id="IPR002569">
    <property type="entry name" value="Met_Sox_Rdtase_MsrA_dom"/>
</dbReference>
<proteinExistence type="inferred from homology"/>
<dbReference type="Pfam" id="PF01625">
    <property type="entry name" value="PMSR"/>
    <property type="match status" value="1"/>
</dbReference>
<comment type="similarity">
    <text evidence="4">Belongs to the MsrA Met sulfoxide reductase family.</text>
</comment>
<dbReference type="Proteomes" id="UP000054858">
    <property type="component" value="Unassembled WGS sequence"/>
</dbReference>
<feature type="signal peptide" evidence="5">
    <location>
        <begin position="1"/>
        <end position="36"/>
    </location>
</feature>
<evidence type="ECO:0000256" key="2">
    <source>
        <dbReference type="ARBA" id="ARBA00047806"/>
    </source>
</evidence>
<reference evidence="7 8" key="1">
    <citation type="submission" date="2015-11" db="EMBL/GenBank/DDBJ databases">
        <title>Genomic analysis of 38 Legionella species identifies large and diverse effector repertoires.</title>
        <authorList>
            <person name="Burstein D."/>
            <person name="Amaro F."/>
            <person name="Zusman T."/>
            <person name="Lifshitz Z."/>
            <person name="Cohen O."/>
            <person name="Gilbert J.A."/>
            <person name="Pupko T."/>
            <person name="Shuman H.A."/>
            <person name="Segal G."/>
        </authorList>
    </citation>
    <scope>NUCLEOTIDE SEQUENCE [LARGE SCALE GENOMIC DNA]</scope>
    <source>
        <strain evidence="7 8">Oak Ridge-10</strain>
    </source>
</reference>
<organism evidence="7 8">
    <name type="scientific">Legionella oakridgensis</name>
    <dbReference type="NCBI Taxonomy" id="29423"/>
    <lineage>
        <taxon>Bacteria</taxon>
        <taxon>Pseudomonadati</taxon>
        <taxon>Pseudomonadota</taxon>
        <taxon>Gammaproteobacteria</taxon>
        <taxon>Legionellales</taxon>
        <taxon>Legionellaceae</taxon>
        <taxon>Legionella</taxon>
    </lineage>
</organism>
<gene>
    <name evidence="4" type="primary">msrA</name>
    <name evidence="7" type="ORF">Loak_0729</name>
</gene>
<feature type="chain" id="PRO_5006916418" description="Peptide methionine sulfoxide reductase MsrA" evidence="5">
    <location>
        <begin position="37"/>
        <end position="209"/>
    </location>
</feature>
<accession>A0A0W0XDA3</accession>
<dbReference type="NCBIfam" id="TIGR00401">
    <property type="entry name" value="msrA"/>
    <property type="match status" value="1"/>
</dbReference>
<comment type="function">
    <text evidence="4">Has an important function as a repair enzyme for proteins that have been inactivated by oxidation. Catalyzes the reversible oxidation-reduction of methionine sulfoxide in proteins to methionine.</text>
</comment>
<evidence type="ECO:0000256" key="1">
    <source>
        <dbReference type="ARBA" id="ARBA00023002"/>
    </source>
</evidence>
<evidence type="ECO:0000256" key="3">
    <source>
        <dbReference type="ARBA" id="ARBA00048782"/>
    </source>
</evidence>
<comment type="catalytic activity">
    <reaction evidence="2 4">
        <text>L-methionyl-[protein] + [thioredoxin]-disulfide + H2O = L-methionyl-(S)-S-oxide-[protein] + [thioredoxin]-dithiol</text>
        <dbReference type="Rhea" id="RHEA:14217"/>
        <dbReference type="Rhea" id="RHEA-COMP:10698"/>
        <dbReference type="Rhea" id="RHEA-COMP:10700"/>
        <dbReference type="Rhea" id="RHEA-COMP:12313"/>
        <dbReference type="Rhea" id="RHEA-COMP:12315"/>
        <dbReference type="ChEBI" id="CHEBI:15377"/>
        <dbReference type="ChEBI" id="CHEBI:16044"/>
        <dbReference type="ChEBI" id="CHEBI:29950"/>
        <dbReference type="ChEBI" id="CHEBI:44120"/>
        <dbReference type="ChEBI" id="CHEBI:50058"/>
        <dbReference type="EC" id="1.8.4.11"/>
    </reaction>
</comment>
<protein>
    <recommendedName>
        <fullName evidence="4">Peptide methionine sulfoxide reductase MsrA</fullName>
        <shortName evidence="4">Protein-methionine-S-oxide reductase</shortName>
        <ecNumber evidence="4">1.8.4.11</ecNumber>
    </recommendedName>
    <alternativeName>
        <fullName evidence="4">Peptide-methionine (S)-S-oxide reductase</fullName>
        <shortName evidence="4">Peptide Met(O) reductase</shortName>
    </alternativeName>
</protein>
<dbReference type="AlphaFoldDB" id="A0A0W0XDA3"/>
<comment type="catalytic activity">
    <reaction evidence="3 4">
        <text>[thioredoxin]-disulfide + L-methionine + H2O = L-methionine (S)-S-oxide + [thioredoxin]-dithiol</text>
        <dbReference type="Rhea" id="RHEA:19993"/>
        <dbReference type="Rhea" id="RHEA-COMP:10698"/>
        <dbReference type="Rhea" id="RHEA-COMP:10700"/>
        <dbReference type="ChEBI" id="CHEBI:15377"/>
        <dbReference type="ChEBI" id="CHEBI:29950"/>
        <dbReference type="ChEBI" id="CHEBI:50058"/>
        <dbReference type="ChEBI" id="CHEBI:57844"/>
        <dbReference type="ChEBI" id="CHEBI:58772"/>
        <dbReference type="EC" id="1.8.4.11"/>
    </reaction>
</comment>
<name>A0A0W0XDA3_9GAMM</name>
<dbReference type="HAMAP" id="MF_01401">
    <property type="entry name" value="MsrA"/>
    <property type="match status" value="1"/>
</dbReference>
<dbReference type="PANTHER" id="PTHR43774">
    <property type="entry name" value="PEPTIDE METHIONINE SULFOXIDE REDUCTASE"/>
    <property type="match status" value="1"/>
</dbReference>
<keyword evidence="5" id="KW-0732">Signal</keyword>
<dbReference type="Gene3D" id="3.30.1060.10">
    <property type="entry name" value="Peptide methionine sulphoxide reductase MsrA"/>
    <property type="match status" value="1"/>
</dbReference>
<evidence type="ECO:0000256" key="5">
    <source>
        <dbReference type="SAM" id="SignalP"/>
    </source>
</evidence>
<feature type="domain" description="Peptide methionine sulphoxide reductase MsrA" evidence="6">
    <location>
        <begin position="41"/>
        <end position="188"/>
    </location>
</feature>
<dbReference type="SUPFAM" id="SSF55068">
    <property type="entry name" value="Peptide methionine sulfoxide reductase"/>
    <property type="match status" value="1"/>
</dbReference>
<sequence>MNTLSGLLLLRHHVSLQLCKLCFSMMALLFASTSVAKPEIAIFAGGCFWCVEADFDKLKGVISTTSGFDGGQIKNPTYEQVSAGGTNYVESVLVAFDPEQVSYATLVEYYFHHIDPTVKDKQFCDEGRQYRSVIFFLNPEQKQVASSILEKIKKKFPIVYTEIIPSTHFYPAETYHQDYYRKNPLRYKYYRYRCGRDARIHEVWEHEQS</sequence>
<keyword evidence="1 4" id="KW-0560">Oxidoreductase</keyword>
<dbReference type="InterPro" id="IPR036509">
    <property type="entry name" value="Met_Sox_Rdtase_MsrA_sf"/>
</dbReference>
<evidence type="ECO:0000313" key="7">
    <source>
        <dbReference type="EMBL" id="KTD42535.1"/>
    </source>
</evidence>
<dbReference type="PATRIC" id="fig|29423.5.peg.759"/>
<dbReference type="EC" id="1.8.4.11" evidence="4"/>
<dbReference type="GO" id="GO:0008113">
    <property type="term" value="F:peptide-methionine (S)-S-oxide reductase activity"/>
    <property type="evidence" value="ECO:0007669"/>
    <property type="project" value="UniProtKB-UniRule"/>
</dbReference>
<dbReference type="PANTHER" id="PTHR43774:SF1">
    <property type="entry name" value="PEPTIDE METHIONINE SULFOXIDE REDUCTASE MSRA 2"/>
    <property type="match status" value="1"/>
</dbReference>
<dbReference type="GO" id="GO:0033744">
    <property type="term" value="F:L-methionine:thioredoxin-disulfide S-oxidoreductase activity"/>
    <property type="evidence" value="ECO:0007669"/>
    <property type="project" value="RHEA"/>
</dbReference>
<comment type="caution">
    <text evidence="7">The sequence shown here is derived from an EMBL/GenBank/DDBJ whole genome shotgun (WGS) entry which is preliminary data.</text>
</comment>
<dbReference type="EMBL" id="LNYP01000009">
    <property type="protein sequence ID" value="KTD42535.1"/>
    <property type="molecule type" value="Genomic_DNA"/>
</dbReference>
<evidence type="ECO:0000259" key="6">
    <source>
        <dbReference type="Pfam" id="PF01625"/>
    </source>
</evidence>
<feature type="active site" evidence="4">
    <location>
        <position position="47"/>
    </location>
</feature>